<feature type="chain" id="PRO_5037265615" description="Lipoprotein" evidence="2">
    <location>
        <begin position="19"/>
        <end position="89"/>
    </location>
</feature>
<keyword evidence="4" id="KW-1185">Reference proteome</keyword>
<feature type="region of interest" description="Disordered" evidence="1">
    <location>
        <begin position="63"/>
        <end position="89"/>
    </location>
</feature>
<protein>
    <recommendedName>
        <fullName evidence="5">Lipoprotein</fullName>
    </recommendedName>
</protein>
<evidence type="ECO:0000313" key="3">
    <source>
        <dbReference type="EMBL" id="GGO65087.1"/>
    </source>
</evidence>
<reference evidence="3" key="1">
    <citation type="journal article" date="2014" name="Int. J. Syst. Evol. Microbiol.">
        <title>Complete genome sequence of Corynebacterium casei LMG S-19264T (=DSM 44701T), isolated from a smear-ripened cheese.</title>
        <authorList>
            <consortium name="US DOE Joint Genome Institute (JGI-PGF)"/>
            <person name="Walter F."/>
            <person name="Albersmeier A."/>
            <person name="Kalinowski J."/>
            <person name="Ruckert C."/>
        </authorList>
    </citation>
    <scope>NUCLEOTIDE SEQUENCE</scope>
    <source>
        <strain evidence="3">CGMCC 1.7086</strain>
    </source>
</reference>
<evidence type="ECO:0000313" key="4">
    <source>
        <dbReference type="Proteomes" id="UP000606935"/>
    </source>
</evidence>
<accession>A0A917YS98</accession>
<comment type="caution">
    <text evidence="3">The sequence shown here is derived from an EMBL/GenBank/DDBJ whole genome shotgun (WGS) entry which is preliminary data.</text>
</comment>
<evidence type="ECO:0000256" key="2">
    <source>
        <dbReference type="SAM" id="SignalP"/>
    </source>
</evidence>
<dbReference type="RefSeq" id="WP_188690089.1">
    <property type="nucleotide sequence ID" value="NZ_BMLS01000001.1"/>
</dbReference>
<gene>
    <name evidence="3" type="ORF">GCM10010982_06050</name>
</gene>
<feature type="signal peptide" evidence="2">
    <location>
        <begin position="1"/>
        <end position="18"/>
    </location>
</feature>
<proteinExistence type="predicted"/>
<dbReference type="AlphaFoldDB" id="A0A917YS98"/>
<dbReference type="Proteomes" id="UP000606935">
    <property type="component" value="Unassembled WGS sequence"/>
</dbReference>
<organism evidence="3 4">
    <name type="scientific">Bowmanella pacifica</name>
    <dbReference type="NCBI Taxonomy" id="502051"/>
    <lineage>
        <taxon>Bacteria</taxon>
        <taxon>Pseudomonadati</taxon>
        <taxon>Pseudomonadota</taxon>
        <taxon>Gammaproteobacteria</taxon>
        <taxon>Alteromonadales</taxon>
        <taxon>Alteromonadaceae</taxon>
        <taxon>Bowmanella</taxon>
    </lineage>
</organism>
<name>A0A917YS98_9ALTE</name>
<evidence type="ECO:0008006" key="5">
    <source>
        <dbReference type="Google" id="ProtNLM"/>
    </source>
</evidence>
<evidence type="ECO:0000256" key="1">
    <source>
        <dbReference type="SAM" id="MobiDB-lite"/>
    </source>
</evidence>
<sequence length="89" mass="9469">MKATISTLSLALLLSACASQPDYQLSGATAAIRDMQVLDPQAAERNEGTVRELDGPYAEQVMSNARNSQAEASIARQISTQQSGKSARQ</sequence>
<dbReference type="PROSITE" id="PS51257">
    <property type="entry name" value="PROKAR_LIPOPROTEIN"/>
    <property type="match status" value="1"/>
</dbReference>
<reference evidence="3" key="2">
    <citation type="submission" date="2020-09" db="EMBL/GenBank/DDBJ databases">
        <authorList>
            <person name="Sun Q."/>
            <person name="Zhou Y."/>
        </authorList>
    </citation>
    <scope>NUCLEOTIDE SEQUENCE</scope>
    <source>
        <strain evidence="3">CGMCC 1.7086</strain>
    </source>
</reference>
<dbReference type="EMBL" id="BMLS01000001">
    <property type="protein sequence ID" value="GGO65087.1"/>
    <property type="molecule type" value="Genomic_DNA"/>
</dbReference>
<keyword evidence="2" id="KW-0732">Signal</keyword>